<name>A0A3P7L089_DIBLA</name>
<reference evidence="1 2" key="1">
    <citation type="submission" date="2018-11" db="EMBL/GenBank/DDBJ databases">
        <authorList>
            <consortium name="Pathogen Informatics"/>
        </authorList>
    </citation>
    <scope>NUCLEOTIDE SEQUENCE [LARGE SCALE GENOMIC DNA]</scope>
</reference>
<protein>
    <submittedName>
        <fullName evidence="1">Uncharacterized protein</fullName>
    </submittedName>
</protein>
<dbReference type="AlphaFoldDB" id="A0A3P7L089"/>
<proteinExistence type="predicted"/>
<evidence type="ECO:0000313" key="2">
    <source>
        <dbReference type="Proteomes" id="UP000281553"/>
    </source>
</evidence>
<gene>
    <name evidence="1" type="ORF">DILT_LOCUS6706</name>
</gene>
<organism evidence="1 2">
    <name type="scientific">Dibothriocephalus latus</name>
    <name type="common">Fish tapeworm</name>
    <name type="synonym">Diphyllobothrium latum</name>
    <dbReference type="NCBI Taxonomy" id="60516"/>
    <lineage>
        <taxon>Eukaryota</taxon>
        <taxon>Metazoa</taxon>
        <taxon>Spiralia</taxon>
        <taxon>Lophotrochozoa</taxon>
        <taxon>Platyhelminthes</taxon>
        <taxon>Cestoda</taxon>
        <taxon>Eucestoda</taxon>
        <taxon>Diphyllobothriidea</taxon>
        <taxon>Diphyllobothriidae</taxon>
        <taxon>Dibothriocephalus</taxon>
    </lineage>
</organism>
<keyword evidence="2" id="KW-1185">Reference proteome</keyword>
<sequence>MQPRCACALIGCLPAIRGHATDQSEKDAKAMAGSVCACAQVCAYPSQAKAALCVRLKVKIIAADAEAGVNTRRAGTYGRPRIPILTPMAIDANHEELRGELAATPRSICNKKD</sequence>
<dbReference type="EMBL" id="UYRU01050187">
    <property type="protein sequence ID" value="VDN10875.1"/>
    <property type="molecule type" value="Genomic_DNA"/>
</dbReference>
<evidence type="ECO:0000313" key="1">
    <source>
        <dbReference type="EMBL" id="VDN10875.1"/>
    </source>
</evidence>
<dbReference type="Proteomes" id="UP000281553">
    <property type="component" value="Unassembled WGS sequence"/>
</dbReference>
<accession>A0A3P7L089</accession>